<dbReference type="Proteomes" id="UP000216752">
    <property type="component" value="Chromosome"/>
</dbReference>
<dbReference type="RefSeq" id="WP_094603592.1">
    <property type="nucleotide sequence ID" value="NZ_CP155573.1"/>
</dbReference>
<gene>
    <name evidence="1" type="ORF">SPSIL_054390</name>
</gene>
<keyword evidence="2" id="KW-1185">Reference proteome</keyword>
<accession>A0ABZ3IV11</accession>
<sequence length="65" mass="7309">MSIDIIAPNNALSHLNQVNNKRELSNYIVQDTTSDDADFSPAYIVELSDMGKQLQRAHPVKIVRL</sequence>
<proteinExistence type="predicted"/>
<evidence type="ECO:0000313" key="1">
    <source>
        <dbReference type="EMBL" id="XFO69208.1"/>
    </source>
</evidence>
<protein>
    <submittedName>
        <fullName evidence="1">Uncharacterized protein</fullName>
    </submittedName>
</protein>
<name>A0ABZ3IV11_9FIRM</name>
<evidence type="ECO:0000313" key="2">
    <source>
        <dbReference type="Proteomes" id="UP000216752"/>
    </source>
</evidence>
<reference evidence="1" key="1">
    <citation type="submission" date="2024-05" db="EMBL/GenBank/DDBJ databases">
        <title>Isolation and characterization of Sporomusa carbonis sp. nov., a carboxydotrophic hydrogenogen in the genus of Sporomusa isolated from a charcoal burning pile.</title>
        <authorList>
            <person name="Boeer T."/>
            <person name="Rosenbaum F."/>
            <person name="Eysell L."/>
            <person name="Mueller V."/>
            <person name="Daniel R."/>
            <person name="Poehlein A."/>
        </authorList>
    </citation>
    <scope>NUCLEOTIDE SEQUENCE [LARGE SCALE GENOMIC DNA]</scope>
    <source>
        <strain evidence="1">DSM 10669</strain>
    </source>
</reference>
<dbReference type="EMBL" id="CP155573">
    <property type="protein sequence ID" value="XFO69208.1"/>
    <property type="molecule type" value="Genomic_DNA"/>
</dbReference>
<organism evidence="1 2">
    <name type="scientific">Sporomusa silvacetica DSM 10669</name>
    <dbReference type="NCBI Taxonomy" id="1123289"/>
    <lineage>
        <taxon>Bacteria</taxon>
        <taxon>Bacillati</taxon>
        <taxon>Bacillota</taxon>
        <taxon>Negativicutes</taxon>
        <taxon>Selenomonadales</taxon>
        <taxon>Sporomusaceae</taxon>
        <taxon>Sporomusa</taxon>
    </lineage>
</organism>